<evidence type="ECO:0000313" key="3">
    <source>
        <dbReference type="Proteomes" id="UP001392437"/>
    </source>
</evidence>
<gene>
    <name evidence="2" type="ORF">PG999_014810</name>
</gene>
<protein>
    <submittedName>
        <fullName evidence="2">Uncharacterized protein</fullName>
    </submittedName>
</protein>
<name>A0AAW0QDR1_9PEZI</name>
<proteinExistence type="predicted"/>
<organism evidence="2 3">
    <name type="scientific">Apiospora kogelbergensis</name>
    <dbReference type="NCBI Taxonomy" id="1337665"/>
    <lineage>
        <taxon>Eukaryota</taxon>
        <taxon>Fungi</taxon>
        <taxon>Dikarya</taxon>
        <taxon>Ascomycota</taxon>
        <taxon>Pezizomycotina</taxon>
        <taxon>Sordariomycetes</taxon>
        <taxon>Xylariomycetidae</taxon>
        <taxon>Amphisphaeriales</taxon>
        <taxon>Apiosporaceae</taxon>
        <taxon>Apiospora</taxon>
    </lineage>
</organism>
<dbReference type="Proteomes" id="UP001392437">
    <property type="component" value="Unassembled WGS sequence"/>
</dbReference>
<accession>A0AAW0QDR1</accession>
<keyword evidence="3" id="KW-1185">Reference proteome</keyword>
<feature type="region of interest" description="Disordered" evidence="1">
    <location>
        <begin position="584"/>
        <end position="622"/>
    </location>
</feature>
<dbReference type="EMBL" id="JAQQWP010000013">
    <property type="protein sequence ID" value="KAK8092611.1"/>
    <property type="molecule type" value="Genomic_DNA"/>
</dbReference>
<dbReference type="AlphaFoldDB" id="A0AAW0QDR1"/>
<comment type="caution">
    <text evidence="2">The sequence shown here is derived from an EMBL/GenBank/DDBJ whole genome shotgun (WGS) entry which is preliminary data.</text>
</comment>
<reference evidence="2 3" key="1">
    <citation type="submission" date="2023-01" db="EMBL/GenBank/DDBJ databases">
        <title>Analysis of 21 Apiospora genomes using comparative genomics revels a genus with tremendous synthesis potential of carbohydrate active enzymes and secondary metabolites.</title>
        <authorList>
            <person name="Sorensen T."/>
        </authorList>
    </citation>
    <scope>NUCLEOTIDE SEQUENCE [LARGE SCALE GENOMIC DNA]</scope>
    <source>
        <strain evidence="2 3">CBS 117206</strain>
    </source>
</reference>
<feature type="compositionally biased region" description="Polar residues" evidence="1">
    <location>
        <begin position="608"/>
        <end position="617"/>
    </location>
</feature>
<evidence type="ECO:0000256" key="1">
    <source>
        <dbReference type="SAM" id="MobiDB-lite"/>
    </source>
</evidence>
<sequence>MSHPRAEIKSSFIIPNISHGPVSRGGPGKSMVVDSPRHLTIRNTRRIVTAAQTAHGLPLSFEEVPANSVATVQSAATATATTTDDVREFSLAFEAAVPTAADVVSGASDSDKLNAKLKPGQEQIFSYWTPGLKAGKQHNIRVTQTIEGHKPEDKPLQLESIKSFLVEAPQFSLPGDAIHSIYPPQVIEKMLESCLISFSPILTCPGTESGAPKPKSMMRRPATALDELALPAGDANGNDSIFGGTSAGLIKPVRQFNTMTLSMSIADLLATNKIQTPINKNTVSGSVKATRGDFIFLKKEMFLNLFCEFDNNGVRQSPPAIDKVPYGLLAHVRHVNASGMAVSGVEDSVVFSFVIGNRAGPVNITTPTTISVHLLSIEGVEAMPLPFASTTEYIAMCSLYSWNYTMNPPGMANVDEAFTSLGKTLGVLRPQSWSKEQLRVGARMNDGYSIVKYRLQTGEDSVAFFRGAFTPTVVGKTAPIWDRCSNSGQDLQILDPILGIMDITYSSAWQLGRVLALGDEGFTTALGRLRTAIHKLAMKEAKIDAIRAINASAYRSKQDLFLLDLPSLVQGLADIQNLGKMPQHLLSSVTPGGDGDDDGDVDKGGSNGNTASETAETTGFEPGGVKRRWFRRRLSRRQIPDLSFVSPRIQSLYPDAAERSAARLSASTDGGVYDEINVPVSTDWMIVLTWLLGYPSFDSLSRFPETPSFGQQLGNRFSPHFELSRAILDSYVYPLIHKLCWGKRKEKKVCISRVLAPWGLGTGTGYTSYERPFFSDPRAPQLVQYNLY</sequence>
<evidence type="ECO:0000313" key="2">
    <source>
        <dbReference type="EMBL" id="KAK8092611.1"/>
    </source>
</evidence>